<dbReference type="EMBL" id="CAKLDM010000002">
    <property type="protein sequence ID" value="CAH0540177.1"/>
    <property type="molecule type" value="Genomic_DNA"/>
</dbReference>
<evidence type="ECO:0000313" key="4">
    <source>
        <dbReference type="EMBL" id="CAH0540177.1"/>
    </source>
</evidence>
<keyword evidence="3" id="KW-0472">Membrane</keyword>
<proteinExistence type="inferred from homology"/>
<gene>
    <name evidence="4" type="ORF">VMF7928_02660</name>
</gene>
<protein>
    <submittedName>
        <fullName evidence="4">Uncharacterized protein</fullName>
    </submittedName>
</protein>
<feature type="transmembrane region" description="Helical" evidence="3">
    <location>
        <begin position="7"/>
        <end position="27"/>
    </location>
</feature>
<evidence type="ECO:0000256" key="1">
    <source>
        <dbReference type="ARBA" id="ARBA00009766"/>
    </source>
</evidence>
<organism evidence="4 5">
    <name type="scientific">Vibrio marisflavi CECT 7928</name>
    <dbReference type="NCBI Taxonomy" id="634439"/>
    <lineage>
        <taxon>Bacteria</taxon>
        <taxon>Pseudomonadati</taxon>
        <taxon>Pseudomonadota</taxon>
        <taxon>Gammaproteobacteria</taxon>
        <taxon>Vibrionales</taxon>
        <taxon>Vibrionaceae</taxon>
        <taxon>Vibrio</taxon>
    </lineage>
</organism>
<name>A0ABN8E406_9VIBR</name>
<keyword evidence="5" id="KW-1185">Reference proteome</keyword>
<dbReference type="RefSeq" id="WP_237362192.1">
    <property type="nucleotide sequence ID" value="NZ_CAKLDM010000002.1"/>
</dbReference>
<dbReference type="InterPro" id="IPR009742">
    <property type="entry name" value="Curlin_rpt"/>
</dbReference>
<keyword evidence="2" id="KW-0732">Signal</keyword>
<dbReference type="Proteomes" id="UP000838748">
    <property type="component" value="Unassembled WGS sequence"/>
</dbReference>
<comment type="similarity">
    <text evidence="1">Belongs to the CsgA/CsgB family.</text>
</comment>
<accession>A0ABN8E406</accession>
<evidence type="ECO:0000256" key="3">
    <source>
        <dbReference type="SAM" id="Phobius"/>
    </source>
</evidence>
<comment type="caution">
    <text evidence="4">The sequence shown here is derived from an EMBL/GenBank/DDBJ whole genome shotgun (WGS) entry which is preliminary data.</text>
</comment>
<keyword evidence="3" id="KW-1133">Transmembrane helix</keyword>
<reference evidence="4" key="1">
    <citation type="submission" date="2021-11" db="EMBL/GenBank/DDBJ databases">
        <authorList>
            <person name="Rodrigo-Torres L."/>
            <person name="Arahal R. D."/>
            <person name="Lucena T."/>
        </authorList>
    </citation>
    <scope>NUCLEOTIDE SEQUENCE</scope>
    <source>
        <strain evidence="4">CECT 7928</strain>
    </source>
</reference>
<dbReference type="Pfam" id="PF07012">
    <property type="entry name" value="Curlin_rpt"/>
    <property type="match status" value="1"/>
</dbReference>
<evidence type="ECO:0000256" key="2">
    <source>
        <dbReference type="ARBA" id="ARBA00022729"/>
    </source>
</evidence>
<sequence length="209" mass="22397">MKKLNNYIIRLGLFSSLVMSSFSYGYFGYSEDLPQQLGEFEGSVLFDELEDHQVTSANYAEVVIRHSTGSEVVIMQKNTGAGANKAKIVQNNTTDSTATIAQKGSSNTALIEQADGNNNFAKVSQAGIGHKGYINQVGSNNVAVIGQCAFNPLGCSYTSNSSELGINQYGDNNLAAIYDSGRSSYSVTQSGGDKILVVSDMNRGIYIKQ</sequence>
<evidence type="ECO:0000313" key="5">
    <source>
        <dbReference type="Proteomes" id="UP000838748"/>
    </source>
</evidence>
<keyword evidence="3" id="KW-0812">Transmembrane</keyword>